<protein>
    <recommendedName>
        <fullName evidence="9">Ethylene-insensitive protein 2</fullName>
    </recommendedName>
</protein>
<proteinExistence type="inferred from homology"/>
<reference evidence="7" key="1">
    <citation type="submission" date="2020-03" db="EMBL/GenBank/DDBJ databases">
        <title>Castanea mollissima Vanexum genome sequencing.</title>
        <authorList>
            <person name="Staton M."/>
        </authorList>
    </citation>
    <scope>NUCLEOTIDE SEQUENCE</scope>
    <source>
        <tissue evidence="7">Leaf</tissue>
    </source>
</reference>
<dbReference type="EMBL" id="JRKL02012634">
    <property type="protein sequence ID" value="KAF3944340.1"/>
    <property type="molecule type" value="Genomic_DNA"/>
</dbReference>
<keyword evidence="3 6" id="KW-0812">Transmembrane</keyword>
<accession>A0A8J4Q3L2</accession>
<keyword evidence="5 6" id="KW-0472">Membrane</keyword>
<comment type="subcellular location">
    <subcellularLocation>
        <location evidence="1">Membrane</location>
        <topology evidence="1">Multi-pass membrane protein</topology>
    </subcellularLocation>
</comment>
<evidence type="ECO:0000313" key="7">
    <source>
        <dbReference type="EMBL" id="KAF3944340.1"/>
    </source>
</evidence>
<dbReference type="GO" id="GO:0015086">
    <property type="term" value="F:cadmium ion transmembrane transporter activity"/>
    <property type="evidence" value="ECO:0007669"/>
    <property type="project" value="TreeGrafter"/>
</dbReference>
<feature type="transmembrane region" description="Helical" evidence="6">
    <location>
        <begin position="49"/>
        <end position="67"/>
    </location>
</feature>
<gene>
    <name evidence="7" type="ORF">CMV_029182</name>
</gene>
<feature type="transmembrane region" description="Helical" evidence="6">
    <location>
        <begin position="12"/>
        <end position="29"/>
    </location>
</feature>
<dbReference type="PANTHER" id="PTHR11706">
    <property type="entry name" value="SOLUTE CARRIER PROTEIN FAMILY 11 MEMBER"/>
    <property type="match status" value="1"/>
</dbReference>
<dbReference type="NCBIfam" id="NF037982">
    <property type="entry name" value="Nramp_1"/>
    <property type="match status" value="1"/>
</dbReference>
<feature type="transmembrane region" description="Helical" evidence="6">
    <location>
        <begin position="152"/>
        <end position="171"/>
    </location>
</feature>
<dbReference type="GO" id="GO:0005886">
    <property type="term" value="C:plasma membrane"/>
    <property type="evidence" value="ECO:0007669"/>
    <property type="project" value="TreeGrafter"/>
</dbReference>
<keyword evidence="8" id="KW-1185">Reference proteome</keyword>
<keyword evidence="4 6" id="KW-1133">Transmembrane helix</keyword>
<dbReference type="GO" id="GO:0034755">
    <property type="term" value="P:iron ion transmembrane transport"/>
    <property type="evidence" value="ECO:0007669"/>
    <property type="project" value="TreeGrafter"/>
</dbReference>
<evidence type="ECO:0000256" key="3">
    <source>
        <dbReference type="ARBA" id="ARBA00022692"/>
    </source>
</evidence>
<dbReference type="AlphaFoldDB" id="A0A8J4Q3L2"/>
<dbReference type="Proteomes" id="UP000737018">
    <property type="component" value="Unassembled WGS sequence"/>
</dbReference>
<dbReference type="Pfam" id="PF01566">
    <property type="entry name" value="Nramp"/>
    <property type="match status" value="1"/>
</dbReference>
<evidence type="ECO:0000256" key="5">
    <source>
        <dbReference type="ARBA" id="ARBA00023136"/>
    </source>
</evidence>
<comment type="caution">
    <text evidence="7">The sequence shown here is derived from an EMBL/GenBank/DDBJ whole genome shotgun (WGS) entry which is preliminary data.</text>
</comment>
<feature type="transmembrane region" description="Helical" evidence="6">
    <location>
        <begin position="119"/>
        <end position="145"/>
    </location>
</feature>
<dbReference type="GO" id="GO:0005384">
    <property type="term" value="F:manganese ion transmembrane transporter activity"/>
    <property type="evidence" value="ECO:0007669"/>
    <property type="project" value="TreeGrafter"/>
</dbReference>
<sequence length="230" mass="25020">MYFLSSRQDGINRLLPVVVPVLLVSVGYVDPGKWAATVEGGARFGSELVVLMLIFNFAAILCQYLSARIGLVTGRDLAQICSDEYDRFTCIILGVQTEVSVIVLDLTMILGLAHGLNLLFGWDLFTCVFLTAVNAVLFPPFAILLENCKAKFLCICMSGFIFLFIVLGVLISQPEISPSMNGMLTISSGESAFALMSLLGANIMPHNFFPSFLYCTASGITQHFQGCFVS</sequence>
<evidence type="ECO:0000256" key="2">
    <source>
        <dbReference type="ARBA" id="ARBA00009965"/>
    </source>
</evidence>
<evidence type="ECO:0008006" key="9">
    <source>
        <dbReference type="Google" id="ProtNLM"/>
    </source>
</evidence>
<feature type="transmembrane region" description="Helical" evidence="6">
    <location>
        <begin position="88"/>
        <end position="113"/>
    </location>
</feature>
<name>A0A8J4Q3L2_9ROSI</name>
<feature type="transmembrane region" description="Helical" evidence="6">
    <location>
        <begin position="183"/>
        <end position="204"/>
    </location>
</feature>
<dbReference type="InterPro" id="IPR001046">
    <property type="entry name" value="NRAMP_fam"/>
</dbReference>
<dbReference type="PANTHER" id="PTHR11706:SF75">
    <property type="entry name" value="ETHYLENE-INSENSITIVE PROTEIN 2"/>
    <property type="match status" value="1"/>
</dbReference>
<evidence type="ECO:0000256" key="1">
    <source>
        <dbReference type="ARBA" id="ARBA00004141"/>
    </source>
</evidence>
<evidence type="ECO:0000313" key="8">
    <source>
        <dbReference type="Proteomes" id="UP000737018"/>
    </source>
</evidence>
<dbReference type="OrthoDB" id="409173at2759"/>
<comment type="similarity">
    <text evidence="2">Belongs to the NRAMP (TC 2.A.55) family.</text>
</comment>
<organism evidence="7 8">
    <name type="scientific">Castanea mollissima</name>
    <name type="common">Chinese chestnut</name>
    <dbReference type="NCBI Taxonomy" id="60419"/>
    <lineage>
        <taxon>Eukaryota</taxon>
        <taxon>Viridiplantae</taxon>
        <taxon>Streptophyta</taxon>
        <taxon>Embryophyta</taxon>
        <taxon>Tracheophyta</taxon>
        <taxon>Spermatophyta</taxon>
        <taxon>Magnoliopsida</taxon>
        <taxon>eudicotyledons</taxon>
        <taxon>Gunneridae</taxon>
        <taxon>Pentapetalae</taxon>
        <taxon>rosids</taxon>
        <taxon>fabids</taxon>
        <taxon>Fagales</taxon>
        <taxon>Fagaceae</taxon>
        <taxon>Castanea</taxon>
    </lineage>
</organism>
<evidence type="ECO:0000256" key="6">
    <source>
        <dbReference type="SAM" id="Phobius"/>
    </source>
</evidence>
<evidence type="ECO:0000256" key="4">
    <source>
        <dbReference type="ARBA" id="ARBA00022989"/>
    </source>
</evidence>